<organism evidence="1 2">
    <name type="scientific">Dentiscutata erythropus</name>
    <dbReference type="NCBI Taxonomy" id="1348616"/>
    <lineage>
        <taxon>Eukaryota</taxon>
        <taxon>Fungi</taxon>
        <taxon>Fungi incertae sedis</taxon>
        <taxon>Mucoromycota</taxon>
        <taxon>Glomeromycotina</taxon>
        <taxon>Glomeromycetes</taxon>
        <taxon>Diversisporales</taxon>
        <taxon>Gigasporaceae</taxon>
        <taxon>Dentiscutata</taxon>
    </lineage>
</organism>
<accession>A0A9N9FXN6</accession>
<sequence>SRILYLVIVVDSRIKINYMLILAVGIDRPEIKVAKVTTPYSVPIPILRAIDHSFAVISHAII</sequence>
<feature type="non-terminal residue" evidence="1">
    <location>
        <position position="1"/>
    </location>
</feature>
<dbReference type="Proteomes" id="UP000789405">
    <property type="component" value="Unassembled WGS sequence"/>
</dbReference>
<protein>
    <submittedName>
        <fullName evidence="1">23844_t:CDS:1</fullName>
    </submittedName>
</protein>
<dbReference type="EMBL" id="CAJVPY010002726">
    <property type="protein sequence ID" value="CAG8570127.1"/>
    <property type="molecule type" value="Genomic_DNA"/>
</dbReference>
<evidence type="ECO:0000313" key="2">
    <source>
        <dbReference type="Proteomes" id="UP000789405"/>
    </source>
</evidence>
<evidence type="ECO:0000313" key="1">
    <source>
        <dbReference type="EMBL" id="CAG8570127.1"/>
    </source>
</evidence>
<proteinExistence type="predicted"/>
<reference evidence="1" key="1">
    <citation type="submission" date="2021-06" db="EMBL/GenBank/DDBJ databases">
        <authorList>
            <person name="Kallberg Y."/>
            <person name="Tangrot J."/>
            <person name="Rosling A."/>
        </authorList>
    </citation>
    <scope>NUCLEOTIDE SEQUENCE</scope>
    <source>
        <strain evidence="1">MA453B</strain>
    </source>
</reference>
<gene>
    <name evidence="1" type="ORF">DERYTH_LOCUS6163</name>
</gene>
<dbReference type="AlphaFoldDB" id="A0A9N9FXN6"/>
<name>A0A9N9FXN6_9GLOM</name>
<keyword evidence="2" id="KW-1185">Reference proteome</keyword>
<comment type="caution">
    <text evidence="1">The sequence shown here is derived from an EMBL/GenBank/DDBJ whole genome shotgun (WGS) entry which is preliminary data.</text>
</comment>